<dbReference type="InterPro" id="IPR000620">
    <property type="entry name" value="EamA_dom"/>
</dbReference>
<evidence type="ECO:0000256" key="2">
    <source>
        <dbReference type="ARBA" id="ARBA00022475"/>
    </source>
</evidence>
<accession>F2NPL9</accession>
<evidence type="ECO:0000256" key="3">
    <source>
        <dbReference type="ARBA" id="ARBA00022692"/>
    </source>
</evidence>
<dbReference type="GO" id="GO:0005886">
    <property type="term" value="C:plasma membrane"/>
    <property type="evidence" value="ECO:0007669"/>
    <property type="project" value="UniProtKB-SubCell"/>
</dbReference>
<gene>
    <name evidence="8" type="ordered locus">Marky_1787</name>
</gene>
<dbReference type="OrthoDB" id="9804865at2"/>
<protein>
    <recommendedName>
        <fullName evidence="7">EamA domain-containing protein</fullName>
    </recommendedName>
</protein>
<feature type="domain" description="EamA" evidence="7">
    <location>
        <begin position="6"/>
        <end position="130"/>
    </location>
</feature>
<evidence type="ECO:0000313" key="8">
    <source>
        <dbReference type="EMBL" id="AEB12520.1"/>
    </source>
</evidence>
<keyword evidence="5 6" id="KW-0472">Membrane</keyword>
<feature type="transmembrane region" description="Helical" evidence="6">
    <location>
        <begin position="199"/>
        <end position="216"/>
    </location>
</feature>
<dbReference type="RefSeq" id="WP_013704566.1">
    <property type="nucleotide sequence ID" value="NC_015387.1"/>
</dbReference>
<reference evidence="8 9" key="1">
    <citation type="journal article" date="2012" name="Stand. Genomic Sci.">
        <title>Complete genome sequence of the aerobic, heterotroph Marinithermus hydrothermalis type strain (T1(T)) from a deep-sea hydrothermal vent chimney.</title>
        <authorList>
            <person name="Copeland A."/>
            <person name="Gu W."/>
            <person name="Yasawong M."/>
            <person name="Lapidus A."/>
            <person name="Lucas S."/>
            <person name="Deshpande S."/>
            <person name="Pagani I."/>
            <person name="Tapia R."/>
            <person name="Cheng J.F."/>
            <person name="Goodwin L.A."/>
            <person name="Pitluck S."/>
            <person name="Liolios K."/>
            <person name="Ivanova N."/>
            <person name="Mavromatis K."/>
            <person name="Mikhailova N."/>
            <person name="Pati A."/>
            <person name="Chen A."/>
            <person name="Palaniappan K."/>
            <person name="Land M."/>
            <person name="Pan C."/>
            <person name="Brambilla E.M."/>
            <person name="Rohde M."/>
            <person name="Tindall B.J."/>
            <person name="Sikorski J."/>
            <person name="Goker M."/>
            <person name="Detter J.C."/>
            <person name="Bristow J."/>
            <person name="Eisen J.A."/>
            <person name="Markowitz V."/>
            <person name="Hugenholtz P."/>
            <person name="Kyrpides N.C."/>
            <person name="Klenk H.P."/>
            <person name="Woyke T."/>
        </authorList>
    </citation>
    <scope>NUCLEOTIDE SEQUENCE [LARGE SCALE GENOMIC DNA]</scope>
    <source>
        <strain evidence="9">DSM 14884 / JCM 11576 / T1</strain>
    </source>
</reference>
<evidence type="ECO:0000256" key="5">
    <source>
        <dbReference type="ARBA" id="ARBA00023136"/>
    </source>
</evidence>
<feature type="transmembrane region" description="Helical" evidence="6">
    <location>
        <begin position="252"/>
        <end position="273"/>
    </location>
</feature>
<evidence type="ECO:0000256" key="6">
    <source>
        <dbReference type="SAM" id="Phobius"/>
    </source>
</evidence>
<dbReference type="STRING" id="869210.Marky_1787"/>
<proteinExistence type="predicted"/>
<feature type="transmembrane region" description="Helical" evidence="6">
    <location>
        <begin position="89"/>
        <end position="106"/>
    </location>
</feature>
<dbReference type="SUPFAM" id="SSF103481">
    <property type="entry name" value="Multidrug resistance efflux transporter EmrE"/>
    <property type="match status" value="2"/>
</dbReference>
<evidence type="ECO:0000256" key="1">
    <source>
        <dbReference type="ARBA" id="ARBA00004651"/>
    </source>
</evidence>
<keyword evidence="9" id="KW-1185">Reference proteome</keyword>
<feature type="transmembrane region" description="Helical" evidence="6">
    <location>
        <begin position="113"/>
        <end position="129"/>
    </location>
</feature>
<evidence type="ECO:0000256" key="4">
    <source>
        <dbReference type="ARBA" id="ARBA00022989"/>
    </source>
</evidence>
<evidence type="ECO:0000313" key="9">
    <source>
        <dbReference type="Proteomes" id="UP000007030"/>
    </source>
</evidence>
<feature type="transmembrane region" description="Helical" evidence="6">
    <location>
        <begin position="33"/>
        <end position="53"/>
    </location>
</feature>
<feature type="transmembrane region" description="Helical" evidence="6">
    <location>
        <begin position="228"/>
        <end position="246"/>
    </location>
</feature>
<dbReference type="PANTHER" id="PTHR42920:SF5">
    <property type="entry name" value="EAMA DOMAIN-CONTAINING PROTEIN"/>
    <property type="match status" value="1"/>
</dbReference>
<dbReference type="InterPro" id="IPR051258">
    <property type="entry name" value="Diverse_Substrate_Transporter"/>
</dbReference>
<dbReference type="EMBL" id="CP002630">
    <property type="protein sequence ID" value="AEB12520.1"/>
    <property type="molecule type" value="Genomic_DNA"/>
</dbReference>
<feature type="transmembrane region" description="Helical" evidence="6">
    <location>
        <begin position="169"/>
        <end position="187"/>
    </location>
</feature>
<comment type="subcellular location">
    <subcellularLocation>
        <location evidence="1">Cell membrane</location>
        <topology evidence="1">Multi-pass membrane protein</topology>
    </subcellularLocation>
</comment>
<keyword evidence="2" id="KW-1003">Cell membrane</keyword>
<dbReference type="InterPro" id="IPR037185">
    <property type="entry name" value="EmrE-like"/>
</dbReference>
<dbReference type="Proteomes" id="UP000007030">
    <property type="component" value="Chromosome"/>
</dbReference>
<dbReference type="HOGENOM" id="CLU_033863_21_2_0"/>
<organism evidence="8 9">
    <name type="scientific">Marinithermus hydrothermalis (strain DSM 14884 / JCM 11576 / T1)</name>
    <dbReference type="NCBI Taxonomy" id="869210"/>
    <lineage>
        <taxon>Bacteria</taxon>
        <taxon>Thermotogati</taxon>
        <taxon>Deinococcota</taxon>
        <taxon>Deinococci</taxon>
        <taxon>Thermales</taxon>
        <taxon>Thermaceae</taxon>
        <taxon>Marinithermus</taxon>
    </lineage>
</organism>
<keyword evidence="4 6" id="KW-1133">Transmembrane helix</keyword>
<name>F2NPL9_MARHT</name>
<dbReference type="KEGG" id="mhd:Marky_1787"/>
<feature type="domain" description="EamA" evidence="7">
    <location>
        <begin position="138"/>
        <end position="267"/>
    </location>
</feature>
<keyword evidence="3 6" id="KW-0812">Transmembrane</keyword>
<evidence type="ECO:0000259" key="7">
    <source>
        <dbReference type="Pfam" id="PF00892"/>
    </source>
</evidence>
<dbReference type="AlphaFoldDB" id="F2NPL9"/>
<feature type="transmembrane region" description="Helical" evidence="6">
    <location>
        <begin position="60"/>
        <end position="83"/>
    </location>
</feature>
<dbReference type="Pfam" id="PF00892">
    <property type="entry name" value="EamA"/>
    <property type="match status" value="2"/>
</dbReference>
<sequence length="286" mass="30383">MSAHLQGVILLVLVTLLWGTTFAVVKDVVAAFPPSLLVLLRFAIAAVFFLPFLRGGWGLWIAGLELGFWLVLGYGTQTLGLVYTTANRSAFITALSVILVPLFAGLGGRRIPSWVWGGAALALVGVGLLSFDGTPPNRGDAWTLLTALSYALYVLRLEHHALRHPANSLTAVQLVSVVGWSLVWVGLERPAVEAVPWGAVVYLGAVATALTTWFMVLGQGKVSAPEAAVIYTLEPAWASLFAFLLLGEVLGVRGWLGAGLIFAAMLVSQWGTFRSARAQEASGEAS</sequence>
<dbReference type="eggNOG" id="COG0697">
    <property type="taxonomic scope" value="Bacteria"/>
</dbReference>
<dbReference type="PANTHER" id="PTHR42920">
    <property type="entry name" value="OS03G0707200 PROTEIN-RELATED"/>
    <property type="match status" value="1"/>
</dbReference>